<comment type="caution">
    <text evidence="3">The sequence shown here is derived from an EMBL/GenBank/DDBJ whole genome shotgun (WGS) entry which is preliminary data.</text>
</comment>
<sequence length="186" mass="20302">MKKKSQILGKKTIILSVAIAGIVIGYFAFLKPSSQVKVDWNKFNAFKSPSVLIIEAPSEVSGIGKSAKVSVKLDTRGYIVNAVQANLKFDPKDLEVVSIDSGQSFCKFYPEKKYDNDKGLVKIACGSPYPGFKGESTIVTVEFKTKSFTTTMLSVEKESMVLANDGKGTNLLEDLDSKEIKIKAAF</sequence>
<evidence type="ECO:0000256" key="1">
    <source>
        <dbReference type="SAM" id="Phobius"/>
    </source>
</evidence>
<dbReference type="Pfam" id="PF00963">
    <property type="entry name" value="Cohesin"/>
    <property type="match status" value="1"/>
</dbReference>
<keyword evidence="1" id="KW-1133">Transmembrane helix</keyword>
<dbReference type="EMBL" id="LCBL01000004">
    <property type="protein sequence ID" value="KKS08894.1"/>
    <property type="molecule type" value="Genomic_DNA"/>
</dbReference>
<dbReference type="InterPro" id="IPR002102">
    <property type="entry name" value="Cohesin_dom"/>
</dbReference>
<dbReference type="GO" id="GO:0030246">
    <property type="term" value="F:carbohydrate binding"/>
    <property type="evidence" value="ECO:0007669"/>
    <property type="project" value="InterPro"/>
</dbReference>
<protein>
    <recommendedName>
        <fullName evidence="2">Cohesin domain-containing protein</fullName>
    </recommendedName>
</protein>
<proteinExistence type="predicted"/>
<feature type="transmembrane region" description="Helical" evidence="1">
    <location>
        <begin position="12"/>
        <end position="29"/>
    </location>
</feature>
<dbReference type="GO" id="GO:0000272">
    <property type="term" value="P:polysaccharide catabolic process"/>
    <property type="evidence" value="ECO:0007669"/>
    <property type="project" value="InterPro"/>
</dbReference>
<dbReference type="SUPFAM" id="SSF49384">
    <property type="entry name" value="Carbohydrate-binding domain"/>
    <property type="match status" value="1"/>
</dbReference>
<evidence type="ECO:0000313" key="3">
    <source>
        <dbReference type="EMBL" id="KKS08894.1"/>
    </source>
</evidence>
<dbReference type="InterPro" id="IPR008965">
    <property type="entry name" value="CBM2/CBM3_carb-bd_dom_sf"/>
</dbReference>
<keyword evidence="1" id="KW-0472">Membrane</keyword>
<feature type="domain" description="Cohesin" evidence="2">
    <location>
        <begin position="67"/>
        <end position="175"/>
    </location>
</feature>
<accession>A0A0G0W7C1</accession>
<organism evidence="3 4">
    <name type="scientific">candidate division CPR2 bacterium GW2011_GWC1_41_48</name>
    <dbReference type="NCBI Taxonomy" id="1618344"/>
    <lineage>
        <taxon>Bacteria</taxon>
        <taxon>Bacteria division CPR2</taxon>
    </lineage>
</organism>
<evidence type="ECO:0000259" key="2">
    <source>
        <dbReference type="Pfam" id="PF00963"/>
    </source>
</evidence>
<dbReference type="CDD" id="cd08547">
    <property type="entry name" value="Type_II_cohesin"/>
    <property type="match status" value="1"/>
</dbReference>
<reference evidence="3 4" key="1">
    <citation type="journal article" date="2015" name="Nature">
        <title>rRNA introns, odd ribosomes, and small enigmatic genomes across a large radiation of phyla.</title>
        <authorList>
            <person name="Brown C.T."/>
            <person name="Hug L.A."/>
            <person name="Thomas B.C."/>
            <person name="Sharon I."/>
            <person name="Castelle C.J."/>
            <person name="Singh A."/>
            <person name="Wilkins M.J."/>
            <person name="Williams K.H."/>
            <person name="Banfield J.F."/>
        </authorList>
    </citation>
    <scope>NUCLEOTIDE SEQUENCE [LARGE SCALE GENOMIC DNA]</scope>
</reference>
<dbReference type="Proteomes" id="UP000033869">
    <property type="component" value="Unassembled WGS sequence"/>
</dbReference>
<dbReference type="AlphaFoldDB" id="A0A0G0W7C1"/>
<evidence type="ECO:0000313" key="4">
    <source>
        <dbReference type="Proteomes" id="UP000033869"/>
    </source>
</evidence>
<name>A0A0G0W7C1_UNCC2</name>
<keyword evidence="1" id="KW-0812">Transmembrane</keyword>
<dbReference type="Gene3D" id="2.60.40.680">
    <property type="match status" value="1"/>
</dbReference>
<gene>
    <name evidence="3" type="ORF">UU65_C0004G0105</name>
</gene>